<proteinExistence type="predicted"/>
<dbReference type="Proteomes" id="UP000553632">
    <property type="component" value="Unassembled WGS sequence"/>
</dbReference>
<feature type="chain" id="PRO_5029741664" evidence="2">
    <location>
        <begin position="19"/>
        <end position="204"/>
    </location>
</feature>
<feature type="compositionally biased region" description="Low complexity" evidence="1">
    <location>
        <begin position="172"/>
        <end position="182"/>
    </location>
</feature>
<feature type="region of interest" description="Disordered" evidence="1">
    <location>
        <begin position="18"/>
        <end position="53"/>
    </location>
</feature>
<evidence type="ECO:0000256" key="2">
    <source>
        <dbReference type="SAM" id="SignalP"/>
    </source>
</evidence>
<reference evidence="3 4" key="1">
    <citation type="submission" date="2020-04" db="EMBL/GenBank/DDBJ databases">
        <title>Perkinsus olseni comparative genomics.</title>
        <authorList>
            <person name="Bogema D.R."/>
        </authorList>
    </citation>
    <scope>NUCLEOTIDE SEQUENCE [LARGE SCALE GENOMIC DNA]</scope>
    <source>
        <strain evidence="3 4">ATCC PRA-207</strain>
    </source>
</reference>
<feature type="region of interest" description="Disordered" evidence="1">
    <location>
        <begin position="81"/>
        <end position="204"/>
    </location>
</feature>
<comment type="caution">
    <text evidence="3">The sequence shown here is derived from an EMBL/GenBank/DDBJ whole genome shotgun (WGS) entry which is preliminary data.</text>
</comment>
<feature type="signal peptide" evidence="2">
    <location>
        <begin position="1"/>
        <end position="18"/>
    </location>
</feature>
<dbReference type="EMBL" id="JABANO010018682">
    <property type="protein sequence ID" value="KAF4731423.1"/>
    <property type="molecule type" value="Genomic_DNA"/>
</dbReference>
<keyword evidence="2" id="KW-0732">Signal</keyword>
<sequence length="204" mass="22140">MRAIRAAILFHGIHAVAGLQSGKPPPPVPKKSNNKLRPLKSSTNTPKAVQAEDTATQELMEKLNGRKQKLYEQMADELYSEPTEHGPFEELEGTRLTPKQRGGRPRWGGGGVRPGLLTPSLPLKSSQPVPPYLVLLDPHAPPSDVVQSLPEKSITGATPFSTAVERRQPTQSALSSRLSPARLTPPSPGSRPQIWNHINHSSEA</sequence>
<feature type="compositionally biased region" description="Polar residues" evidence="1">
    <location>
        <begin position="40"/>
        <end position="53"/>
    </location>
</feature>
<protein>
    <submittedName>
        <fullName evidence="3">Uncharacterized protein</fullName>
    </submittedName>
</protein>
<gene>
    <name evidence="3" type="ORF">FOZ63_007315</name>
</gene>
<evidence type="ECO:0000256" key="1">
    <source>
        <dbReference type="SAM" id="MobiDB-lite"/>
    </source>
</evidence>
<evidence type="ECO:0000313" key="3">
    <source>
        <dbReference type="EMBL" id="KAF4731423.1"/>
    </source>
</evidence>
<evidence type="ECO:0000313" key="4">
    <source>
        <dbReference type="Proteomes" id="UP000553632"/>
    </source>
</evidence>
<keyword evidence="4" id="KW-1185">Reference proteome</keyword>
<dbReference type="AlphaFoldDB" id="A0A7J6SF49"/>
<organism evidence="3 4">
    <name type="scientific">Perkinsus olseni</name>
    <name type="common">Perkinsus atlanticus</name>
    <dbReference type="NCBI Taxonomy" id="32597"/>
    <lineage>
        <taxon>Eukaryota</taxon>
        <taxon>Sar</taxon>
        <taxon>Alveolata</taxon>
        <taxon>Perkinsozoa</taxon>
        <taxon>Perkinsea</taxon>
        <taxon>Perkinsida</taxon>
        <taxon>Perkinsidae</taxon>
        <taxon>Perkinsus</taxon>
    </lineage>
</organism>
<name>A0A7J6SF49_PEROL</name>
<accession>A0A7J6SF49</accession>